<evidence type="ECO:0000313" key="1">
    <source>
        <dbReference type="EMBL" id="OJJ38050.1"/>
    </source>
</evidence>
<dbReference type="RefSeq" id="XP_040691726.1">
    <property type="nucleotide sequence ID" value="XM_040830230.1"/>
</dbReference>
<keyword evidence="2" id="KW-1185">Reference proteome</keyword>
<accession>A0A1L9RT02</accession>
<protein>
    <submittedName>
        <fullName evidence="1">Uncharacterized protein</fullName>
    </submittedName>
</protein>
<dbReference type="AlphaFoldDB" id="A0A1L9RT02"/>
<proteinExistence type="predicted"/>
<dbReference type="EMBL" id="KV878210">
    <property type="protein sequence ID" value="OJJ38050.1"/>
    <property type="molecule type" value="Genomic_DNA"/>
</dbReference>
<organism evidence="1 2">
    <name type="scientific">Aspergillus wentii DTO 134E9</name>
    <dbReference type="NCBI Taxonomy" id="1073089"/>
    <lineage>
        <taxon>Eukaryota</taxon>
        <taxon>Fungi</taxon>
        <taxon>Dikarya</taxon>
        <taxon>Ascomycota</taxon>
        <taxon>Pezizomycotina</taxon>
        <taxon>Eurotiomycetes</taxon>
        <taxon>Eurotiomycetidae</taxon>
        <taxon>Eurotiales</taxon>
        <taxon>Aspergillaceae</taxon>
        <taxon>Aspergillus</taxon>
        <taxon>Aspergillus subgen. Cremei</taxon>
    </lineage>
</organism>
<dbReference type="Proteomes" id="UP000184383">
    <property type="component" value="Unassembled WGS sequence"/>
</dbReference>
<dbReference type="OrthoDB" id="407198at2759"/>
<name>A0A1L9RT02_ASPWE</name>
<dbReference type="STRING" id="1073089.A0A1L9RT02"/>
<reference evidence="2" key="1">
    <citation type="journal article" date="2017" name="Genome Biol.">
        <title>Comparative genomics reveals high biological diversity and specific adaptations in the industrially and medically important fungal genus Aspergillus.</title>
        <authorList>
            <person name="de Vries R.P."/>
            <person name="Riley R."/>
            <person name="Wiebenga A."/>
            <person name="Aguilar-Osorio G."/>
            <person name="Amillis S."/>
            <person name="Uchima C.A."/>
            <person name="Anderluh G."/>
            <person name="Asadollahi M."/>
            <person name="Askin M."/>
            <person name="Barry K."/>
            <person name="Battaglia E."/>
            <person name="Bayram O."/>
            <person name="Benocci T."/>
            <person name="Braus-Stromeyer S.A."/>
            <person name="Caldana C."/>
            <person name="Canovas D."/>
            <person name="Cerqueira G.C."/>
            <person name="Chen F."/>
            <person name="Chen W."/>
            <person name="Choi C."/>
            <person name="Clum A."/>
            <person name="Dos Santos R.A."/>
            <person name="Damasio A.R."/>
            <person name="Diallinas G."/>
            <person name="Emri T."/>
            <person name="Fekete E."/>
            <person name="Flipphi M."/>
            <person name="Freyberg S."/>
            <person name="Gallo A."/>
            <person name="Gournas C."/>
            <person name="Habgood R."/>
            <person name="Hainaut M."/>
            <person name="Harispe M.L."/>
            <person name="Henrissat B."/>
            <person name="Hilden K.S."/>
            <person name="Hope R."/>
            <person name="Hossain A."/>
            <person name="Karabika E."/>
            <person name="Karaffa L."/>
            <person name="Karanyi Z."/>
            <person name="Krasevec N."/>
            <person name="Kuo A."/>
            <person name="Kusch H."/>
            <person name="LaButti K."/>
            <person name="Lagendijk E.L."/>
            <person name="Lapidus A."/>
            <person name="Levasseur A."/>
            <person name="Lindquist E."/>
            <person name="Lipzen A."/>
            <person name="Logrieco A.F."/>
            <person name="MacCabe A."/>
            <person name="Maekelae M.R."/>
            <person name="Malavazi I."/>
            <person name="Melin P."/>
            <person name="Meyer V."/>
            <person name="Mielnichuk N."/>
            <person name="Miskei M."/>
            <person name="Molnar A.P."/>
            <person name="Mule G."/>
            <person name="Ngan C.Y."/>
            <person name="Orejas M."/>
            <person name="Orosz E."/>
            <person name="Ouedraogo J.P."/>
            <person name="Overkamp K.M."/>
            <person name="Park H.-S."/>
            <person name="Perrone G."/>
            <person name="Piumi F."/>
            <person name="Punt P.J."/>
            <person name="Ram A.F."/>
            <person name="Ramon A."/>
            <person name="Rauscher S."/>
            <person name="Record E."/>
            <person name="Riano-Pachon D.M."/>
            <person name="Robert V."/>
            <person name="Roehrig J."/>
            <person name="Ruller R."/>
            <person name="Salamov A."/>
            <person name="Salih N.S."/>
            <person name="Samson R.A."/>
            <person name="Sandor E."/>
            <person name="Sanguinetti M."/>
            <person name="Schuetze T."/>
            <person name="Sepcic K."/>
            <person name="Shelest E."/>
            <person name="Sherlock G."/>
            <person name="Sophianopoulou V."/>
            <person name="Squina F.M."/>
            <person name="Sun H."/>
            <person name="Susca A."/>
            <person name="Todd R.B."/>
            <person name="Tsang A."/>
            <person name="Unkles S.E."/>
            <person name="van de Wiele N."/>
            <person name="van Rossen-Uffink D."/>
            <person name="Oliveira J.V."/>
            <person name="Vesth T.C."/>
            <person name="Visser J."/>
            <person name="Yu J.-H."/>
            <person name="Zhou M."/>
            <person name="Andersen M.R."/>
            <person name="Archer D.B."/>
            <person name="Baker S.E."/>
            <person name="Benoit I."/>
            <person name="Brakhage A.A."/>
            <person name="Braus G.H."/>
            <person name="Fischer R."/>
            <person name="Frisvad J.C."/>
            <person name="Goldman G.H."/>
            <person name="Houbraken J."/>
            <person name="Oakley B."/>
            <person name="Pocsi I."/>
            <person name="Scazzocchio C."/>
            <person name="Seiboth B."/>
            <person name="vanKuyk P.A."/>
            <person name="Wortman J."/>
            <person name="Dyer P.S."/>
            <person name="Grigoriev I.V."/>
        </authorList>
    </citation>
    <scope>NUCLEOTIDE SEQUENCE [LARGE SCALE GENOMIC DNA]</scope>
    <source>
        <strain evidence="2">DTO 134E9</strain>
    </source>
</reference>
<gene>
    <name evidence="1" type="ORF">ASPWEDRAFT_167983</name>
</gene>
<evidence type="ECO:0000313" key="2">
    <source>
        <dbReference type="Proteomes" id="UP000184383"/>
    </source>
</evidence>
<sequence>MWRPNSPIELRSGRLVCASHHLAVCPICCVDYSFMDEVLGLDSMDEEDGEPISDGSGESLPDLIPVEGSEVHGRITAINFTSFPFPYTGRNLREGTGRVMLERFKPPRNTDTPQLFFPSGVSVNSSPRVN</sequence>
<dbReference type="GeneID" id="63746078"/>
<dbReference type="VEuPathDB" id="FungiDB:ASPWEDRAFT_167983"/>